<dbReference type="EMBL" id="BAUW01000017">
    <property type="protein sequence ID" value="GAE45144.1"/>
    <property type="molecule type" value="Genomic_DNA"/>
</dbReference>
<dbReference type="PROSITE" id="PS51707">
    <property type="entry name" value="CYTH"/>
    <property type="match status" value="1"/>
</dbReference>
<keyword evidence="3" id="KW-1185">Reference proteome</keyword>
<accession>W4RNG3</accession>
<comment type="caution">
    <text evidence="2">The sequence shown here is derived from an EMBL/GenBank/DDBJ whole genome shotgun (WGS) entry which is preliminary data.</text>
</comment>
<name>W4RNG3_9BACI</name>
<sequence>MSQNIEIEFKNMLTEEEFHFLEKYFKIEPEQFKEQINHYFETNSFTLKDHRSALRIREKGSEFEMTLKQPAETGLLETNQMLTTGQAQEALSTGKLPEGEVKDAVEKLIKDSEPLQYFGSLTTVRAEIEYKDGLLVLDHSYYLNTEDYELEYEVTDETEGYQIFSKLLEELKIPVRPTDNKIKRFYTTKYNLLQE</sequence>
<feature type="domain" description="CYTH" evidence="1">
    <location>
        <begin position="4"/>
        <end position="192"/>
    </location>
</feature>
<organism evidence="2 3">
    <name type="scientific">Mesobacillus boroniphilus JCM 21738</name>
    <dbReference type="NCBI Taxonomy" id="1294265"/>
    <lineage>
        <taxon>Bacteria</taxon>
        <taxon>Bacillati</taxon>
        <taxon>Bacillota</taxon>
        <taxon>Bacilli</taxon>
        <taxon>Bacillales</taxon>
        <taxon>Bacillaceae</taxon>
        <taxon>Mesobacillus</taxon>
    </lineage>
</organism>
<gene>
    <name evidence="2" type="ORF">JCM21738_1918</name>
</gene>
<evidence type="ECO:0000259" key="1">
    <source>
        <dbReference type="PROSITE" id="PS51707"/>
    </source>
</evidence>
<dbReference type="SUPFAM" id="SSF55154">
    <property type="entry name" value="CYTH-like phosphatases"/>
    <property type="match status" value="1"/>
</dbReference>
<dbReference type="InterPro" id="IPR033469">
    <property type="entry name" value="CYTH-like_dom_sf"/>
</dbReference>
<dbReference type="Pfam" id="PF01928">
    <property type="entry name" value="CYTH"/>
    <property type="match status" value="1"/>
</dbReference>
<dbReference type="eggNOG" id="COG4116">
    <property type="taxonomic scope" value="Bacteria"/>
</dbReference>
<dbReference type="SMART" id="SM01118">
    <property type="entry name" value="CYTH"/>
    <property type="match status" value="1"/>
</dbReference>
<protein>
    <submittedName>
        <fullName evidence="2">Adenylate cyclase</fullName>
    </submittedName>
</protein>
<evidence type="ECO:0000313" key="2">
    <source>
        <dbReference type="EMBL" id="GAE45144.1"/>
    </source>
</evidence>
<dbReference type="AlphaFoldDB" id="W4RNG3"/>
<reference evidence="2 3" key="1">
    <citation type="submission" date="2013-12" db="EMBL/GenBank/DDBJ databases">
        <title>NBRP : Genome information of microbial organism related human and environment.</title>
        <authorList>
            <person name="Hattori M."/>
            <person name="Oshima K."/>
            <person name="Inaba H."/>
            <person name="Suda W."/>
            <person name="Sakamoto M."/>
            <person name="Iino T."/>
            <person name="Kitahara M."/>
            <person name="Oshida Y."/>
            <person name="Iida T."/>
            <person name="Kudo T."/>
            <person name="Itoh T."/>
            <person name="Ahmed I."/>
            <person name="Ohkuma M."/>
        </authorList>
    </citation>
    <scope>NUCLEOTIDE SEQUENCE [LARGE SCALE GENOMIC DNA]</scope>
    <source>
        <strain evidence="2 3">JCM 21738</strain>
    </source>
</reference>
<dbReference type="PIRSF" id="PIRSF012526">
    <property type="entry name" value="CYTH_UCP012526"/>
    <property type="match status" value="1"/>
</dbReference>
<dbReference type="InterPro" id="IPR023577">
    <property type="entry name" value="CYTH_domain"/>
</dbReference>
<dbReference type="Gene3D" id="2.40.320.10">
    <property type="entry name" value="Hypothetical Protein Pfu-838710-001"/>
    <property type="match status" value="1"/>
</dbReference>
<dbReference type="Proteomes" id="UP000018949">
    <property type="component" value="Unassembled WGS sequence"/>
</dbReference>
<evidence type="ECO:0000313" key="3">
    <source>
        <dbReference type="Proteomes" id="UP000018949"/>
    </source>
</evidence>
<dbReference type="CDD" id="cd07762">
    <property type="entry name" value="CYTH-like_Pase_1"/>
    <property type="match status" value="1"/>
</dbReference>
<dbReference type="InterPro" id="IPR009195">
    <property type="entry name" value="Uncharacterised_YjbK"/>
</dbReference>
<dbReference type="RefSeq" id="WP_023615254.1">
    <property type="nucleotide sequence ID" value="NZ_BAUW01000017.1"/>
</dbReference>
<proteinExistence type="predicted"/>